<dbReference type="PANTHER" id="PTHR30383">
    <property type="entry name" value="THIOESTERASE 1/PROTEASE 1/LYSOPHOSPHOLIPASE L1"/>
    <property type="match status" value="1"/>
</dbReference>
<dbReference type="PANTHER" id="PTHR30383:SF5">
    <property type="entry name" value="SGNH HYDROLASE-TYPE ESTERASE DOMAIN-CONTAINING PROTEIN"/>
    <property type="match status" value="1"/>
</dbReference>
<dbReference type="InterPro" id="IPR057572">
    <property type="entry name" value="NonGDSL"/>
</dbReference>
<reference evidence="3" key="1">
    <citation type="journal article" date="2019" name="Int. J. Syst. Evol. Microbiol.">
        <title>The Global Catalogue of Microorganisms (GCM) 10K type strain sequencing project: providing services to taxonomists for standard genome sequencing and annotation.</title>
        <authorList>
            <consortium name="The Broad Institute Genomics Platform"/>
            <consortium name="The Broad Institute Genome Sequencing Center for Infectious Disease"/>
            <person name="Wu L."/>
            <person name="Ma J."/>
        </authorList>
    </citation>
    <scope>NUCLEOTIDE SEQUENCE [LARGE SCALE GENOMIC DNA]</scope>
    <source>
        <strain evidence="3">KCTC 42282</strain>
    </source>
</reference>
<organism evidence="2 3">
    <name type="scientific">Camelimonas fluminis</name>
    <dbReference type="NCBI Taxonomy" id="1576911"/>
    <lineage>
        <taxon>Bacteria</taxon>
        <taxon>Pseudomonadati</taxon>
        <taxon>Pseudomonadota</taxon>
        <taxon>Alphaproteobacteria</taxon>
        <taxon>Hyphomicrobiales</taxon>
        <taxon>Chelatococcaceae</taxon>
        <taxon>Camelimonas</taxon>
    </lineage>
</organism>
<dbReference type="InterPro" id="IPR036514">
    <property type="entry name" value="SGNH_hydro_sf"/>
</dbReference>
<dbReference type="RefSeq" id="WP_191317454.1">
    <property type="nucleotide sequence ID" value="NZ_BNCG01000001.1"/>
</dbReference>
<dbReference type="Proteomes" id="UP001595704">
    <property type="component" value="Unassembled WGS sequence"/>
</dbReference>
<dbReference type="Gene3D" id="3.40.50.1110">
    <property type="entry name" value="SGNH hydrolase"/>
    <property type="match status" value="1"/>
</dbReference>
<comment type="caution">
    <text evidence="2">The sequence shown here is derived from an EMBL/GenBank/DDBJ whole genome shotgun (WGS) entry which is preliminary data.</text>
</comment>
<evidence type="ECO:0000313" key="2">
    <source>
        <dbReference type="EMBL" id="MFC3636476.1"/>
    </source>
</evidence>
<dbReference type="GO" id="GO:0016787">
    <property type="term" value="F:hydrolase activity"/>
    <property type="evidence" value="ECO:0007669"/>
    <property type="project" value="UniProtKB-KW"/>
</dbReference>
<name>A0ABV7UDA6_9HYPH</name>
<evidence type="ECO:0000256" key="1">
    <source>
        <dbReference type="SAM" id="MobiDB-lite"/>
    </source>
</evidence>
<protein>
    <submittedName>
        <fullName evidence="2">SGNH/GDSL hydrolase family protein</fullName>
    </submittedName>
</protein>
<dbReference type="Pfam" id="PF25182">
    <property type="entry name" value="NonGDSL"/>
    <property type="match status" value="1"/>
</dbReference>
<dbReference type="SUPFAM" id="SSF52266">
    <property type="entry name" value="SGNH hydrolase"/>
    <property type="match status" value="1"/>
</dbReference>
<dbReference type="InterPro" id="IPR051532">
    <property type="entry name" value="Ester_Hydrolysis_Enzymes"/>
</dbReference>
<feature type="compositionally biased region" description="Basic and acidic residues" evidence="1">
    <location>
        <begin position="52"/>
        <end position="68"/>
    </location>
</feature>
<gene>
    <name evidence="2" type="ORF">ACFONL_03625</name>
</gene>
<dbReference type="CDD" id="cd00229">
    <property type="entry name" value="SGNH_hydrolase"/>
    <property type="match status" value="1"/>
</dbReference>
<keyword evidence="3" id="KW-1185">Reference proteome</keyword>
<keyword evidence="2" id="KW-0378">Hydrolase</keyword>
<dbReference type="EMBL" id="JBHRYC010000023">
    <property type="protein sequence ID" value="MFC3636476.1"/>
    <property type="molecule type" value="Genomic_DNA"/>
</dbReference>
<evidence type="ECO:0000313" key="3">
    <source>
        <dbReference type="Proteomes" id="UP001595704"/>
    </source>
</evidence>
<accession>A0ABV7UDA6</accession>
<proteinExistence type="predicted"/>
<feature type="compositionally biased region" description="Low complexity" evidence="1">
    <location>
        <begin position="32"/>
        <end position="48"/>
    </location>
</feature>
<sequence>MTFTALSCARAGEAGAGPPVMTAAAGDAMMAPPKPAALAPSAPGGDALKSGESQERGGIERKIPEMSHGDAPARPMMRPRLSAPDCVSARPLLATSGTLRHTGQRLAEGRPLRILAIGSSTTEGVGATAPDRTYPVQLEKEIERLLPHARVDMRISGVGGETAVQTLARLERELAAHNPDLVIWQVGTNDALSDVGEETFKTLLDKGIASVNATQADLVLMNQQFFPSIRHKARYERFVRMVQDAGLKKRACVFNRYALMRQWGEDSADTLRAMLSSDEFHMSDRGYACMARVLADEIVRAAWQDHVDTSAM</sequence>
<feature type="region of interest" description="Disordered" evidence="1">
    <location>
        <begin position="32"/>
        <end position="74"/>
    </location>
</feature>